<dbReference type="AlphaFoldDB" id="A0AA36MU39"/>
<proteinExistence type="predicted"/>
<name>A0AA36MU39_9DINO</name>
<gene>
    <name evidence="1" type="ORF">EVOR1521_LOCUS10868</name>
</gene>
<comment type="caution">
    <text evidence="1">The sequence shown here is derived from an EMBL/GenBank/DDBJ whole genome shotgun (WGS) entry which is preliminary data.</text>
</comment>
<keyword evidence="2" id="KW-1185">Reference proteome</keyword>
<protein>
    <submittedName>
        <fullName evidence="1">Uncharacterized protein</fullName>
    </submittedName>
</protein>
<reference evidence="1" key="1">
    <citation type="submission" date="2023-08" db="EMBL/GenBank/DDBJ databases">
        <authorList>
            <person name="Chen Y."/>
            <person name="Shah S."/>
            <person name="Dougan E. K."/>
            <person name="Thang M."/>
            <person name="Chan C."/>
        </authorList>
    </citation>
    <scope>NUCLEOTIDE SEQUENCE</scope>
</reference>
<dbReference type="EMBL" id="CAUJNA010001057">
    <property type="protein sequence ID" value="CAJ1383882.1"/>
    <property type="molecule type" value="Genomic_DNA"/>
</dbReference>
<evidence type="ECO:0000313" key="2">
    <source>
        <dbReference type="Proteomes" id="UP001178507"/>
    </source>
</evidence>
<sequence>MTVRRKGLILVREKGIILVRSFGLKESVHVGAKSSEIEKLGFRAPAFQKPGRTGATRPLLAAERSKQGLAKAQFDGRAWSEEHPDDCNHYLNFNGGDRVARVLHAQDSVEGDEARWIFGLREGCDVPGWFPEIYVDFER</sequence>
<organism evidence="1 2">
    <name type="scientific">Effrenium voratum</name>
    <dbReference type="NCBI Taxonomy" id="2562239"/>
    <lineage>
        <taxon>Eukaryota</taxon>
        <taxon>Sar</taxon>
        <taxon>Alveolata</taxon>
        <taxon>Dinophyceae</taxon>
        <taxon>Suessiales</taxon>
        <taxon>Symbiodiniaceae</taxon>
        <taxon>Effrenium</taxon>
    </lineage>
</organism>
<accession>A0AA36MU39</accession>
<dbReference type="Proteomes" id="UP001178507">
    <property type="component" value="Unassembled WGS sequence"/>
</dbReference>
<evidence type="ECO:0000313" key="1">
    <source>
        <dbReference type="EMBL" id="CAJ1383882.1"/>
    </source>
</evidence>